<name>A0A0A9H9I3_ARUDO</name>
<proteinExistence type="predicted"/>
<reference evidence="1" key="2">
    <citation type="journal article" date="2015" name="Data Brief">
        <title>Shoot transcriptome of the giant reed, Arundo donax.</title>
        <authorList>
            <person name="Barrero R.A."/>
            <person name="Guerrero F.D."/>
            <person name="Moolhuijzen P."/>
            <person name="Goolsby J.A."/>
            <person name="Tidwell J."/>
            <person name="Bellgard S.E."/>
            <person name="Bellgard M.I."/>
        </authorList>
    </citation>
    <scope>NUCLEOTIDE SEQUENCE</scope>
    <source>
        <tissue evidence="1">Shoot tissue taken approximately 20 cm above the soil surface</tissue>
    </source>
</reference>
<protein>
    <submittedName>
        <fullName evidence="1">Uncharacterized protein</fullName>
    </submittedName>
</protein>
<reference evidence="1" key="1">
    <citation type="submission" date="2014-09" db="EMBL/GenBank/DDBJ databases">
        <authorList>
            <person name="Magalhaes I.L.F."/>
            <person name="Oliveira U."/>
            <person name="Santos F.R."/>
            <person name="Vidigal T.H.D.A."/>
            <person name="Brescovit A.D."/>
            <person name="Santos A.J."/>
        </authorList>
    </citation>
    <scope>NUCLEOTIDE SEQUENCE</scope>
    <source>
        <tissue evidence="1">Shoot tissue taken approximately 20 cm above the soil surface</tissue>
    </source>
</reference>
<dbReference type="AlphaFoldDB" id="A0A0A9H9I3"/>
<sequence>MIIREGKGIALLGADWGPFEEGGYCGELNCCDDDAQLLLLMIRCSL</sequence>
<organism evidence="1">
    <name type="scientific">Arundo donax</name>
    <name type="common">Giant reed</name>
    <name type="synonym">Donax arundinaceus</name>
    <dbReference type="NCBI Taxonomy" id="35708"/>
    <lineage>
        <taxon>Eukaryota</taxon>
        <taxon>Viridiplantae</taxon>
        <taxon>Streptophyta</taxon>
        <taxon>Embryophyta</taxon>
        <taxon>Tracheophyta</taxon>
        <taxon>Spermatophyta</taxon>
        <taxon>Magnoliopsida</taxon>
        <taxon>Liliopsida</taxon>
        <taxon>Poales</taxon>
        <taxon>Poaceae</taxon>
        <taxon>PACMAD clade</taxon>
        <taxon>Arundinoideae</taxon>
        <taxon>Arundineae</taxon>
        <taxon>Arundo</taxon>
    </lineage>
</organism>
<dbReference type="EMBL" id="GBRH01164041">
    <property type="protein sequence ID" value="JAE33855.1"/>
    <property type="molecule type" value="Transcribed_RNA"/>
</dbReference>
<evidence type="ECO:0000313" key="1">
    <source>
        <dbReference type="EMBL" id="JAE33855.1"/>
    </source>
</evidence>
<accession>A0A0A9H9I3</accession>